<comment type="caution">
    <text evidence="1">The sequence shown here is derived from an EMBL/GenBank/DDBJ whole genome shotgun (WGS) entry which is preliminary data.</text>
</comment>
<dbReference type="SUPFAM" id="SSF47986">
    <property type="entry name" value="DEATH domain"/>
    <property type="match status" value="1"/>
</dbReference>
<dbReference type="InterPro" id="IPR011029">
    <property type="entry name" value="DEATH-like_dom_sf"/>
</dbReference>
<evidence type="ECO:0000313" key="1">
    <source>
        <dbReference type="EMBL" id="CAH3038679.1"/>
    </source>
</evidence>
<dbReference type="Proteomes" id="UP001159428">
    <property type="component" value="Unassembled WGS sequence"/>
</dbReference>
<dbReference type="Gene3D" id="1.10.533.10">
    <property type="entry name" value="Death Domain, Fas"/>
    <property type="match status" value="1"/>
</dbReference>
<reference evidence="1 2" key="1">
    <citation type="submission" date="2022-05" db="EMBL/GenBank/DDBJ databases">
        <authorList>
            <consortium name="Genoscope - CEA"/>
            <person name="William W."/>
        </authorList>
    </citation>
    <scope>NUCLEOTIDE SEQUENCE [LARGE SCALE GENOMIC DNA]</scope>
</reference>
<accession>A0AAU9VWT0</accession>
<keyword evidence="2" id="KW-1185">Reference proteome</keyword>
<dbReference type="AlphaFoldDB" id="A0AAU9VWT0"/>
<evidence type="ECO:0000313" key="2">
    <source>
        <dbReference type="Proteomes" id="UP001159428"/>
    </source>
</evidence>
<sequence length="129" mass="14759">MKELKDILLEIGRNDLISLLITKDDIITPGSKLLERLVLELNREENPEVKNWTHLAWKMKILADVRGAFADVKQIRKSPTKEVVEWLAAHSPEKALRDVATALDEIQRNDALQIVSKHFSDTFGKYSLI</sequence>
<protein>
    <submittedName>
        <fullName evidence="1">Uncharacterized protein</fullName>
    </submittedName>
</protein>
<proteinExistence type="predicted"/>
<organism evidence="1 2">
    <name type="scientific">Pocillopora meandrina</name>
    <dbReference type="NCBI Taxonomy" id="46732"/>
    <lineage>
        <taxon>Eukaryota</taxon>
        <taxon>Metazoa</taxon>
        <taxon>Cnidaria</taxon>
        <taxon>Anthozoa</taxon>
        <taxon>Hexacorallia</taxon>
        <taxon>Scleractinia</taxon>
        <taxon>Astrocoeniina</taxon>
        <taxon>Pocilloporidae</taxon>
        <taxon>Pocillopora</taxon>
    </lineage>
</organism>
<name>A0AAU9VWT0_9CNID</name>
<gene>
    <name evidence="1" type="ORF">PMEA_00021839</name>
</gene>
<dbReference type="EMBL" id="CALNXJ010000004">
    <property type="protein sequence ID" value="CAH3038679.1"/>
    <property type="molecule type" value="Genomic_DNA"/>
</dbReference>